<dbReference type="Proteomes" id="UP001526201">
    <property type="component" value="Unassembled WGS sequence"/>
</dbReference>
<dbReference type="PANTHER" id="PTHR37042">
    <property type="entry name" value="OUTER MEMBRANE PROTEIN RV1973"/>
    <property type="match status" value="1"/>
</dbReference>
<reference evidence="4 5" key="1">
    <citation type="journal article" date="2022" name="BMC Genomics">
        <title>Comparative genome analysis of mycobacteria focusing on tRNA and non-coding RNA.</title>
        <authorList>
            <person name="Behra P.R.K."/>
            <person name="Pettersson B.M.F."/>
            <person name="Ramesh M."/>
            <person name="Das S."/>
            <person name="Dasgupta S."/>
            <person name="Kirsebom L.A."/>
        </authorList>
    </citation>
    <scope>NUCLEOTIDE SEQUENCE [LARGE SCALE GENOMIC DNA]</scope>
    <source>
        <strain evidence="4 5">DSM 44078</strain>
    </source>
</reference>
<comment type="subcellular location">
    <subcellularLocation>
        <location evidence="1">Membrane</location>
    </subcellularLocation>
</comment>
<sequence>MEFPAEATDGDLTEPAEPKQSGRLWSRISVAVLALLLVVSIGLSTWLYFFQYRVDQQTGPAAQSVALQAAKDGTIALLSYAPETLDKDLDAAKTHLTGDFLSYYTNFTDQVVRAAAKQKSVKTTATIPRGAVSEMQPGSAKVLLFVNQITMSADRQEPSATSSSVLVTMTKVDNSWLISSFDPV</sequence>
<gene>
    <name evidence="4" type="ORF">H7J73_23395</name>
</gene>
<dbReference type="EMBL" id="JACKTY010000038">
    <property type="protein sequence ID" value="MCV7228965.1"/>
    <property type="molecule type" value="Genomic_DNA"/>
</dbReference>
<feature type="transmembrane region" description="Helical" evidence="3">
    <location>
        <begin position="28"/>
        <end position="50"/>
    </location>
</feature>
<organism evidence="4 5">
    <name type="scientific">Mycolicibacterium komossense</name>
    <dbReference type="NCBI Taxonomy" id="1779"/>
    <lineage>
        <taxon>Bacteria</taxon>
        <taxon>Bacillati</taxon>
        <taxon>Actinomycetota</taxon>
        <taxon>Actinomycetes</taxon>
        <taxon>Mycobacteriales</taxon>
        <taxon>Mycobacteriaceae</taxon>
        <taxon>Mycolicibacterium</taxon>
    </lineage>
</organism>
<evidence type="ECO:0000313" key="4">
    <source>
        <dbReference type="EMBL" id="MCV7228965.1"/>
    </source>
</evidence>
<evidence type="ECO:0000256" key="3">
    <source>
        <dbReference type="SAM" id="Phobius"/>
    </source>
</evidence>
<name>A0ABT3CHM2_9MYCO</name>
<proteinExistence type="predicted"/>
<keyword evidence="5" id="KW-1185">Reference proteome</keyword>
<comment type="caution">
    <text evidence="4">The sequence shown here is derived from an EMBL/GenBank/DDBJ whole genome shotgun (WGS) entry which is preliminary data.</text>
</comment>
<dbReference type="PANTHER" id="PTHR37042:SF4">
    <property type="entry name" value="OUTER MEMBRANE PROTEIN RV1973"/>
    <property type="match status" value="1"/>
</dbReference>
<keyword evidence="3" id="KW-1133">Transmembrane helix</keyword>
<evidence type="ECO:0000313" key="5">
    <source>
        <dbReference type="Proteomes" id="UP001526201"/>
    </source>
</evidence>
<keyword evidence="2 3" id="KW-0472">Membrane</keyword>
<keyword evidence="3" id="KW-0812">Transmembrane</keyword>
<evidence type="ECO:0000256" key="1">
    <source>
        <dbReference type="ARBA" id="ARBA00004370"/>
    </source>
</evidence>
<accession>A0ABT3CHM2</accession>
<protein>
    <submittedName>
        <fullName evidence="4">Twin-arginine translocation pathway signal</fullName>
    </submittedName>
</protein>
<evidence type="ECO:0000256" key="2">
    <source>
        <dbReference type="ARBA" id="ARBA00023136"/>
    </source>
</evidence>